<reference evidence="2 3" key="1">
    <citation type="submission" date="2024-02" db="EMBL/GenBank/DDBJ databases">
        <title>Chromosome-level genome assembly of the Eurasian Minnow (Phoxinus phoxinus).</title>
        <authorList>
            <person name="Oriowo T.O."/>
            <person name="Martin S."/>
            <person name="Stange M."/>
            <person name="Chrysostomakis Y."/>
            <person name="Brown T."/>
            <person name="Winkler S."/>
            <person name="Kukowka S."/>
            <person name="Myers E.W."/>
            <person name="Bohne A."/>
        </authorList>
    </citation>
    <scope>NUCLEOTIDE SEQUENCE [LARGE SCALE GENOMIC DNA]</scope>
    <source>
        <strain evidence="2">ZFMK-TIS-60720</strain>
        <tissue evidence="2">Whole Organism</tissue>
    </source>
</reference>
<dbReference type="EMBL" id="JAYKXH010000001">
    <property type="protein sequence ID" value="KAK7175948.1"/>
    <property type="molecule type" value="Genomic_DNA"/>
</dbReference>
<evidence type="ECO:0000313" key="3">
    <source>
        <dbReference type="Proteomes" id="UP001364617"/>
    </source>
</evidence>
<sequence length="101" mass="11021">MVPQAVYRVGKKTIGTPLKSPGQRSYTKCLLEQIWWNTSSNRSHSPCPGVGRSPAMCLSGICDISWSGTPSEQTAWGFMFLILTIPSSVLLHGSFCSKLCI</sequence>
<accession>A0AAN9DP28</accession>
<name>A0AAN9DP28_9TELE</name>
<dbReference type="AlphaFoldDB" id="A0AAN9DP28"/>
<organism evidence="2 3">
    <name type="scientific">Phoxinus phoxinus</name>
    <name type="common">Eurasian minnow</name>
    <dbReference type="NCBI Taxonomy" id="58324"/>
    <lineage>
        <taxon>Eukaryota</taxon>
        <taxon>Metazoa</taxon>
        <taxon>Chordata</taxon>
        <taxon>Craniata</taxon>
        <taxon>Vertebrata</taxon>
        <taxon>Euteleostomi</taxon>
        <taxon>Actinopterygii</taxon>
        <taxon>Neopterygii</taxon>
        <taxon>Teleostei</taxon>
        <taxon>Ostariophysi</taxon>
        <taxon>Cypriniformes</taxon>
        <taxon>Leuciscidae</taxon>
        <taxon>Phoxininae</taxon>
        <taxon>Phoxinus</taxon>
    </lineage>
</organism>
<protein>
    <submittedName>
        <fullName evidence="2">Uncharacterized protein</fullName>
    </submittedName>
</protein>
<keyword evidence="1" id="KW-0472">Membrane</keyword>
<keyword evidence="1" id="KW-0812">Transmembrane</keyword>
<gene>
    <name evidence="2" type="ORF">R3I93_000265</name>
</gene>
<evidence type="ECO:0000256" key="1">
    <source>
        <dbReference type="SAM" id="Phobius"/>
    </source>
</evidence>
<keyword evidence="3" id="KW-1185">Reference proteome</keyword>
<dbReference type="Proteomes" id="UP001364617">
    <property type="component" value="Unassembled WGS sequence"/>
</dbReference>
<comment type="caution">
    <text evidence="2">The sequence shown here is derived from an EMBL/GenBank/DDBJ whole genome shotgun (WGS) entry which is preliminary data.</text>
</comment>
<feature type="transmembrane region" description="Helical" evidence="1">
    <location>
        <begin position="75"/>
        <end position="95"/>
    </location>
</feature>
<keyword evidence="1" id="KW-1133">Transmembrane helix</keyword>
<proteinExistence type="predicted"/>
<evidence type="ECO:0000313" key="2">
    <source>
        <dbReference type="EMBL" id="KAK7175948.1"/>
    </source>
</evidence>